<feature type="region of interest" description="Disordered" evidence="1">
    <location>
        <begin position="230"/>
        <end position="249"/>
    </location>
</feature>
<protein>
    <submittedName>
        <fullName evidence="2">Uncharacterized protein</fullName>
    </submittedName>
</protein>
<dbReference type="Proteomes" id="UP000019763">
    <property type="component" value="Unassembled WGS sequence"/>
</dbReference>
<keyword evidence="3" id="KW-1185">Reference proteome</keyword>
<reference evidence="2" key="1">
    <citation type="submission" date="2013-12" db="EMBL/GenBank/DDBJ databases">
        <authorList>
            <person name="Omoto C.K."/>
            <person name="Sibley D."/>
            <person name="Venepally P."/>
            <person name="Hadjithomas M."/>
            <person name="Karamycheva S."/>
            <person name="Brunk B."/>
            <person name="Roos D."/>
            <person name="Caler E."/>
            <person name="Lorenzi H."/>
        </authorList>
    </citation>
    <scope>NUCLEOTIDE SEQUENCE</scope>
</reference>
<dbReference type="VEuPathDB" id="CryptoDB:GNI_048870"/>
<evidence type="ECO:0000313" key="2">
    <source>
        <dbReference type="EMBL" id="EZG73412.1"/>
    </source>
</evidence>
<gene>
    <name evidence="2" type="ORF">GNI_048870</name>
</gene>
<sequence length="249" mass="28163">MAYVREPRSPSPTARRRHRGPVTHPPLTAFEGEPAEAHRSHRGSALNVLIDASASVAADDLCLFLRKARRKLRDGIFVTELRLSRVKSLGTVLKQKDPELRCTKHMRQLYIGFQPEYLELTTQYSIETTLHLSAIDQIKCSAKAEPFRRHKQDNVLNDKCCLLITSSAGDQICLLFTNEEDRRLTQFHLRVERAAVVQRYQGIESDYLQLLKDNHINDVGLARSVLTPSLPQTPNAKAKAKAKAQTSRT</sequence>
<dbReference type="AlphaFoldDB" id="A0A023B9Q1"/>
<dbReference type="GeneID" id="22911772"/>
<evidence type="ECO:0000256" key="1">
    <source>
        <dbReference type="SAM" id="MobiDB-lite"/>
    </source>
</evidence>
<dbReference type="RefSeq" id="XP_011129650.1">
    <property type="nucleotide sequence ID" value="XM_011131348.1"/>
</dbReference>
<evidence type="ECO:0000313" key="3">
    <source>
        <dbReference type="Proteomes" id="UP000019763"/>
    </source>
</evidence>
<dbReference type="EMBL" id="AFNH02000379">
    <property type="protein sequence ID" value="EZG73412.1"/>
    <property type="molecule type" value="Genomic_DNA"/>
</dbReference>
<proteinExistence type="predicted"/>
<comment type="caution">
    <text evidence="2">The sequence shown here is derived from an EMBL/GenBank/DDBJ whole genome shotgun (WGS) entry which is preliminary data.</text>
</comment>
<feature type="region of interest" description="Disordered" evidence="1">
    <location>
        <begin position="1"/>
        <end position="36"/>
    </location>
</feature>
<organism evidence="2 3">
    <name type="scientific">Gregarina niphandrodes</name>
    <name type="common">Septate eugregarine</name>
    <dbReference type="NCBI Taxonomy" id="110365"/>
    <lineage>
        <taxon>Eukaryota</taxon>
        <taxon>Sar</taxon>
        <taxon>Alveolata</taxon>
        <taxon>Apicomplexa</taxon>
        <taxon>Conoidasida</taxon>
        <taxon>Gregarinasina</taxon>
        <taxon>Eugregarinorida</taxon>
        <taxon>Gregarinidae</taxon>
        <taxon>Gregarina</taxon>
    </lineage>
</organism>
<name>A0A023B9Q1_GRENI</name>
<accession>A0A023B9Q1</accession>